<proteinExistence type="predicted"/>
<dbReference type="RefSeq" id="WP_118949092.1">
    <property type="nucleotide sequence ID" value="NZ_QBIU01000001.1"/>
</dbReference>
<feature type="transmembrane region" description="Helical" evidence="1">
    <location>
        <begin position="244"/>
        <end position="262"/>
    </location>
</feature>
<dbReference type="EMBL" id="QBIU01000001">
    <property type="protein sequence ID" value="MWV68926.1"/>
    <property type="molecule type" value="Genomic_DNA"/>
</dbReference>
<dbReference type="AlphaFoldDB" id="A0A6L7DF53"/>
<protein>
    <submittedName>
        <fullName evidence="2">Uncharacterized protein</fullName>
    </submittedName>
</protein>
<comment type="caution">
    <text evidence="2">The sequence shown here is derived from an EMBL/GenBank/DDBJ whole genome shotgun (WGS) entry which is preliminary data.</text>
</comment>
<accession>A0A6L7DF53</accession>
<name>A0A6L7DF53_9HELI</name>
<keyword evidence="1" id="KW-0812">Transmembrane</keyword>
<dbReference type="Proteomes" id="UP000477070">
    <property type="component" value="Unassembled WGS sequence"/>
</dbReference>
<keyword evidence="1" id="KW-0472">Membrane</keyword>
<evidence type="ECO:0000313" key="3">
    <source>
        <dbReference type="Proteomes" id="UP000477070"/>
    </source>
</evidence>
<reference evidence="2 3" key="1">
    <citation type="submission" date="2019-12" db="EMBL/GenBank/DDBJ databases">
        <title>Multi-Generational Helicobacter saguini Isolates.</title>
        <authorList>
            <person name="Mannion A."/>
            <person name="Shen Z."/>
            <person name="Fox J.G."/>
        </authorList>
    </citation>
    <scope>NUCLEOTIDE SEQUENCE [LARGE SCALE GENOMIC DNA]</scope>
    <source>
        <strain evidence="3">16-048 (F4)</strain>
    </source>
</reference>
<evidence type="ECO:0000256" key="1">
    <source>
        <dbReference type="SAM" id="Phobius"/>
    </source>
</evidence>
<feature type="transmembrane region" description="Helical" evidence="1">
    <location>
        <begin position="283"/>
        <end position="305"/>
    </location>
</feature>
<evidence type="ECO:0000313" key="2">
    <source>
        <dbReference type="EMBL" id="MWV68926.1"/>
    </source>
</evidence>
<gene>
    <name evidence="2" type="ORF">DCO61_02510</name>
</gene>
<keyword evidence="1" id="KW-1133">Transmembrane helix</keyword>
<organism evidence="2 3">
    <name type="scientific">Helicobacter saguini</name>
    <dbReference type="NCBI Taxonomy" id="1548018"/>
    <lineage>
        <taxon>Bacteria</taxon>
        <taxon>Pseudomonadati</taxon>
        <taxon>Campylobacterota</taxon>
        <taxon>Epsilonproteobacteria</taxon>
        <taxon>Campylobacterales</taxon>
        <taxon>Helicobacteraceae</taxon>
        <taxon>Helicobacter</taxon>
    </lineage>
</organism>
<sequence>MVITDTKALLQEVNKTLRLATQKNNHQNTTIDFICPNFYAFYQSLRHFGDSIYSNIFKYIMYSLFNLVQKDSNIKVTIYTFNVINYDINLKDLNKQITIQYLESFKDKLLDFAPSSRKYINIQSYCNIDNSIIKFIQGFEKISNNKDIKTLNNLLESININKLHIDNFKDIKQEIIKNINLIIESRMFDNIIKLNLKDSFESFFDDFIMFVRQLIESRDNEKYKLFIKCIFDVIINITLLFNPYTAILGIVGVGGSIASFLYEYNNLENKAYHKILSPIAKLLVSEFGVFITYINTTLLSSALIVDKKEIIDLSCFNLMSSKNHSNIESNLAFKFTLENEIDLDKFFMQDSQVINLSYNAKLYTKDILQKLKYDIAKFNHISYIQSPHFNSSVLAELIANKNTTSSTTMNRNYIIITNAPTKYNAKLTETITQEILSNHIENKYTQPNPFRYNQNNKNYNSKRNFSDYVITLEDGDNKPYILQLSVFVKISKKKYEYYKEKYDDIKKYSKKSLTEKLIQFEPEMAMLTNNYFDKKIESVLVYKNEAINYEYIKQFFKQKEEKESIIKKEIEMTREYINALKVYYISIRNNNMKYRSNTYEFYTLMDCLKIALTLYHLKKLFLNIEIVFVESRNIIIKFNNADCSINMLSHALIGYKKNAIDVIKNIYDILESNKDLNNDKEIESFFDNIEKEMQDSESLKKEIIENYGERYIQDSYKQSVQKVISVSVCKILSSACPFINFMLDFNYIQSMERILKYMIIHFTQGFEQSLLETIGIFHLIKQQISPDKTYVLIDSKKSNETTNSKIKENTKKYIRALAIAELRLTKKQLAHFAAKEAIITGIKLKLENEKRLNLSTLKDSIKKHLKNTKTKDIDKTLIDNIYFYYDATQNQTYQQHLIGKNQFDIILKEAKKLPIKKVLDSIKNNFKYALIDAGVSITLEYIFPSNYEALKKQYDNIIHTFYTDKYDAPYAVIKEDYVTYPFVINDSFISFDFKKLFYGIKLHTGVFYSHLNFHYELESSEDAHILALKRLLSYLILEKKRAALTDTDINDLDDITFFNKNLNTIKLGNRANIYKLKDEKAEQEYIKSGKTIRDTPILLYNEAIGILADYAEYYYNNSYINNKWRPDKDKARRLVRALNAIGENNIKAMYYGVDDGDESCDHLKKKNHSEKTAKKEKPPEIIGRLITNIIMSDGLWIG</sequence>